<keyword evidence="2" id="KW-1133">Transmembrane helix</keyword>
<sequence>MGYGGPIGLIVLGLILTLALRTQSIGPLDVWMLGLILAGAGLVWLLLVVMQQNTKRRATTTATTTNADGRQAQTQRTTEQDPPPPAV</sequence>
<evidence type="ECO:0000259" key="3">
    <source>
        <dbReference type="Pfam" id="PF20059"/>
    </source>
</evidence>
<dbReference type="EMBL" id="CP049866">
    <property type="protein sequence ID" value="QIK76927.1"/>
    <property type="molecule type" value="Genomic_DNA"/>
</dbReference>
<keyword evidence="2" id="KW-0472">Membrane</keyword>
<dbReference type="Pfam" id="PF20059">
    <property type="entry name" value="DUF6458"/>
    <property type="match status" value="1"/>
</dbReference>
<feature type="region of interest" description="Disordered" evidence="1">
    <location>
        <begin position="56"/>
        <end position="87"/>
    </location>
</feature>
<evidence type="ECO:0000256" key="1">
    <source>
        <dbReference type="SAM" id="MobiDB-lite"/>
    </source>
</evidence>
<organism evidence="4 5">
    <name type="scientific">Nocardioides piscis</name>
    <dbReference type="NCBI Taxonomy" id="2714938"/>
    <lineage>
        <taxon>Bacteria</taxon>
        <taxon>Bacillati</taxon>
        <taxon>Actinomycetota</taxon>
        <taxon>Actinomycetes</taxon>
        <taxon>Propionibacteriales</taxon>
        <taxon>Nocardioidaceae</taxon>
        <taxon>Nocardioides</taxon>
    </lineage>
</organism>
<evidence type="ECO:0000256" key="2">
    <source>
        <dbReference type="SAM" id="Phobius"/>
    </source>
</evidence>
<accession>A0A6G7YJL8</accession>
<feature type="domain" description="DUF6458" evidence="3">
    <location>
        <begin position="1"/>
        <end position="79"/>
    </location>
</feature>
<dbReference type="InterPro" id="IPR045597">
    <property type="entry name" value="DUF6458"/>
</dbReference>
<reference evidence="4 5" key="1">
    <citation type="submission" date="2020-03" db="EMBL/GenBank/DDBJ databases">
        <title>Nocardioides sp. nov., isolated from fish.</title>
        <authorList>
            <person name="Hyun D.-W."/>
            <person name="Bae J.-W."/>
        </authorList>
    </citation>
    <scope>NUCLEOTIDE SEQUENCE [LARGE SCALE GENOMIC DNA]</scope>
    <source>
        <strain evidence="4 5">HDW12A</strain>
    </source>
</reference>
<evidence type="ECO:0000313" key="4">
    <source>
        <dbReference type="EMBL" id="QIK76927.1"/>
    </source>
</evidence>
<proteinExistence type="predicted"/>
<keyword evidence="2" id="KW-0812">Transmembrane</keyword>
<dbReference type="AlphaFoldDB" id="A0A6G7YJL8"/>
<protein>
    <recommendedName>
        <fullName evidence="3">DUF6458 domain-containing protein</fullName>
    </recommendedName>
</protein>
<dbReference type="RefSeq" id="WP_166320611.1">
    <property type="nucleotide sequence ID" value="NZ_CP049866.1"/>
</dbReference>
<feature type="transmembrane region" description="Helical" evidence="2">
    <location>
        <begin position="31"/>
        <end position="50"/>
    </location>
</feature>
<dbReference type="KEGG" id="npi:G7071_17305"/>
<gene>
    <name evidence="4" type="ORF">G7071_17305</name>
</gene>
<dbReference type="Proteomes" id="UP000502035">
    <property type="component" value="Chromosome"/>
</dbReference>
<evidence type="ECO:0000313" key="5">
    <source>
        <dbReference type="Proteomes" id="UP000502035"/>
    </source>
</evidence>
<name>A0A6G7YJL8_9ACTN</name>
<keyword evidence="5" id="KW-1185">Reference proteome</keyword>